<dbReference type="PANTHER" id="PTHR42908">
    <property type="entry name" value="TRANSLATION ELONGATION FACTOR-RELATED"/>
    <property type="match status" value="1"/>
</dbReference>
<dbReference type="SUPFAM" id="SSF54211">
    <property type="entry name" value="Ribosomal protein S5 domain 2-like"/>
    <property type="match status" value="1"/>
</dbReference>
<name>A0AAE1W4X0_9LAMI</name>
<dbReference type="Gene3D" id="3.30.230.10">
    <property type="match status" value="2"/>
</dbReference>
<evidence type="ECO:0000313" key="9">
    <source>
        <dbReference type="Proteomes" id="UP001289374"/>
    </source>
</evidence>
<dbReference type="GO" id="GO:0043022">
    <property type="term" value="F:ribosome binding"/>
    <property type="evidence" value="ECO:0007669"/>
    <property type="project" value="TreeGrafter"/>
</dbReference>
<reference evidence="8" key="2">
    <citation type="journal article" date="2024" name="Plant">
        <title>Genomic evolution and insights into agronomic trait innovations of Sesamum species.</title>
        <authorList>
            <person name="Miao H."/>
            <person name="Wang L."/>
            <person name="Qu L."/>
            <person name="Liu H."/>
            <person name="Sun Y."/>
            <person name="Le M."/>
            <person name="Wang Q."/>
            <person name="Wei S."/>
            <person name="Zheng Y."/>
            <person name="Lin W."/>
            <person name="Duan Y."/>
            <person name="Cao H."/>
            <person name="Xiong S."/>
            <person name="Wang X."/>
            <person name="Wei L."/>
            <person name="Li C."/>
            <person name="Ma Q."/>
            <person name="Ju M."/>
            <person name="Zhao R."/>
            <person name="Li G."/>
            <person name="Mu C."/>
            <person name="Tian Q."/>
            <person name="Mei H."/>
            <person name="Zhang T."/>
            <person name="Gao T."/>
            <person name="Zhang H."/>
        </authorList>
    </citation>
    <scope>NUCLEOTIDE SEQUENCE</scope>
    <source>
        <strain evidence="8">K16</strain>
    </source>
</reference>
<dbReference type="GO" id="GO:1990904">
    <property type="term" value="C:ribonucleoprotein complex"/>
    <property type="evidence" value="ECO:0007669"/>
    <property type="project" value="TreeGrafter"/>
</dbReference>
<evidence type="ECO:0000259" key="7">
    <source>
        <dbReference type="SMART" id="SM00889"/>
    </source>
</evidence>
<reference evidence="8" key="1">
    <citation type="submission" date="2020-06" db="EMBL/GenBank/DDBJ databases">
        <authorList>
            <person name="Li T."/>
            <person name="Hu X."/>
            <person name="Zhang T."/>
            <person name="Song X."/>
            <person name="Zhang H."/>
            <person name="Dai N."/>
            <person name="Sheng W."/>
            <person name="Hou X."/>
            <person name="Wei L."/>
        </authorList>
    </citation>
    <scope>NUCLEOTIDE SEQUENCE</scope>
    <source>
        <strain evidence="8">K16</strain>
        <tissue evidence="8">Leaf</tissue>
    </source>
</reference>
<dbReference type="InterPro" id="IPR005517">
    <property type="entry name" value="Transl_elong_EFG/EF2_IV"/>
</dbReference>
<organism evidence="8 9">
    <name type="scientific">Sesamum angolense</name>
    <dbReference type="NCBI Taxonomy" id="2727404"/>
    <lineage>
        <taxon>Eukaryota</taxon>
        <taxon>Viridiplantae</taxon>
        <taxon>Streptophyta</taxon>
        <taxon>Embryophyta</taxon>
        <taxon>Tracheophyta</taxon>
        <taxon>Spermatophyta</taxon>
        <taxon>Magnoliopsida</taxon>
        <taxon>eudicotyledons</taxon>
        <taxon>Gunneridae</taxon>
        <taxon>Pentapetalae</taxon>
        <taxon>asterids</taxon>
        <taxon>lamiids</taxon>
        <taxon>Lamiales</taxon>
        <taxon>Pedaliaceae</taxon>
        <taxon>Sesamum</taxon>
    </lineage>
</organism>
<evidence type="ECO:0000256" key="1">
    <source>
        <dbReference type="ARBA" id="ARBA00022490"/>
    </source>
</evidence>
<keyword evidence="5" id="KW-0342">GTP-binding</keyword>
<gene>
    <name evidence="8" type="ORF">Sango_2553300</name>
</gene>
<evidence type="ECO:0000256" key="3">
    <source>
        <dbReference type="ARBA" id="ARBA00022768"/>
    </source>
</evidence>
<dbReference type="CDD" id="cd01681">
    <property type="entry name" value="aeEF2_snRNP_like_IV"/>
    <property type="match status" value="1"/>
</dbReference>
<dbReference type="Gene3D" id="3.30.70.240">
    <property type="match status" value="1"/>
</dbReference>
<evidence type="ECO:0000256" key="2">
    <source>
        <dbReference type="ARBA" id="ARBA00022741"/>
    </source>
</evidence>
<dbReference type="GO" id="GO:0003924">
    <property type="term" value="F:GTPase activity"/>
    <property type="evidence" value="ECO:0007669"/>
    <property type="project" value="TreeGrafter"/>
</dbReference>
<keyword evidence="2" id="KW-0547">Nucleotide-binding</keyword>
<dbReference type="CDD" id="cd04096">
    <property type="entry name" value="eEF2_snRNP_like_C"/>
    <property type="match status" value="1"/>
</dbReference>
<dbReference type="Pfam" id="PF03764">
    <property type="entry name" value="EFG_IV"/>
    <property type="match status" value="1"/>
</dbReference>
<protein>
    <submittedName>
        <fullName evidence="8">Elongation factor 2</fullName>
    </submittedName>
</protein>
<keyword evidence="4" id="KW-0648">Protein biosynthesis</keyword>
<dbReference type="GO" id="GO:0005829">
    <property type="term" value="C:cytosol"/>
    <property type="evidence" value="ECO:0007669"/>
    <property type="project" value="TreeGrafter"/>
</dbReference>
<evidence type="ECO:0000256" key="5">
    <source>
        <dbReference type="ARBA" id="ARBA00023134"/>
    </source>
</evidence>
<evidence type="ECO:0000259" key="6">
    <source>
        <dbReference type="SMART" id="SM00838"/>
    </source>
</evidence>
<dbReference type="SMART" id="SM00838">
    <property type="entry name" value="EFG_C"/>
    <property type="match status" value="1"/>
</dbReference>
<dbReference type="FunFam" id="3.30.70.240:FF:000003">
    <property type="entry name" value="Translation elongation factor 2"/>
    <property type="match status" value="1"/>
</dbReference>
<evidence type="ECO:0000256" key="4">
    <source>
        <dbReference type="ARBA" id="ARBA00022917"/>
    </source>
</evidence>
<dbReference type="AlphaFoldDB" id="A0AAE1W4X0"/>
<dbReference type="SMART" id="SM00889">
    <property type="entry name" value="EFG_IV"/>
    <property type="match status" value="1"/>
</dbReference>
<dbReference type="PANTHER" id="PTHR42908:SF10">
    <property type="entry name" value="EUKARYOTIC TRANSLATION ELONGATION FACTOR 2"/>
    <property type="match status" value="1"/>
</dbReference>
<dbReference type="InterPro" id="IPR000640">
    <property type="entry name" value="EFG_V-like"/>
</dbReference>
<accession>A0AAE1W4X0</accession>
<proteinExistence type="predicted"/>
<feature type="domain" description="Translation elongation factor EFG/EF2" evidence="7">
    <location>
        <begin position="9"/>
        <end position="111"/>
    </location>
</feature>
<evidence type="ECO:0000313" key="8">
    <source>
        <dbReference type="EMBL" id="KAK4386827.1"/>
    </source>
</evidence>
<dbReference type="SUPFAM" id="SSF54980">
    <property type="entry name" value="EF-G C-terminal domain-like"/>
    <property type="match status" value="1"/>
</dbReference>
<keyword evidence="3 8" id="KW-0251">Elongation factor</keyword>
<dbReference type="Pfam" id="PF00679">
    <property type="entry name" value="EFG_C"/>
    <property type="match status" value="1"/>
</dbReference>
<dbReference type="GO" id="GO:0005525">
    <property type="term" value="F:GTP binding"/>
    <property type="evidence" value="ECO:0007669"/>
    <property type="project" value="UniProtKB-KW"/>
</dbReference>
<dbReference type="Proteomes" id="UP001289374">
    <property type="component" value="Unassembled WGS sequence"/>
</dbReference>
<dbReference type="InterPro" id="IPR020568">
    <property type="entry name" value="Ribosomal_Su5_D2-typ_SF"/>
</dbReference>
<keyword evidence="1" id="KW-0963">Cytoplasm</keyword>
<sequence length="276" mass="30992">MSKSPNKHNRLYMEARPLEEGLAEAIDDGRIGPRDDPKVRSKILSEEFGWDKELAKKFGASKEGPLAEENMRGVCFEVCDVVLHADAIHRGGGQVIPTARRVIYASHLTAKPRLLEPVYLVEIQAPEQALGGIYSVLNQKRGHVFEEMQRPGTPLYNIKAYLPVIESFGFSSTLRAATSGQAFPQCVFDHWDMMSSDPLEAGSQAASLVAEIRKRKGLKEQITPLSEYEDKLILFLVATLLLLRVPFRFQKNKNVTDESSWLPRLDLELESSQLEL</sequence>
<dbReference type="GO" id="GO:0003746">
    <property type="term" value="F:translation elongation factor activity"/>
    <property type="evidence" value="ECO:0007669"/>
    <property type="project" value="UniProtKB-KW"/>
</dbReference>
<dbReference type="InterPro" id="IPR014721">
    <property type="entry name" value="Ribsml_uS5_D2-typ_fold_subgr"/>
</dbReference>
<keyword evidence="9" id="KW-1185">Reference proteome</keyword>
<dbReference type="EMBL" id="JACGWL010000015">
    <property type="protein sequence ID" value="KAK4386827.1"/>
    <property type="molecule type" value="Genomic_DNA"/>
</dbReference>
<comment type="caution">
    <text evidence="8">The sequence shown here is derived from an EMBL/GenBank/DDBJ whole genome shotgun (WGS) entry which is preliminary data.</text>
</comment>
<dbReference type="InterPro" id="IPR035647">
    <property type="entry name" value="EFG_III/V"/>
</dbReference>
<feature type="domain" description="Elongation factor EFG" evidence="6">
    <location>
        <begin position="113"/>
        <end position="202"/>
    </location>
</feature>